<dbReference type="PROSITE" id="PS00893">
    <property type="entry name" value="NUDIX_BOX"/>
    <property type="match status" value="1"/>
</dbReference>
<dbReference type="RefSeq" id="WP_132211029.1">
    <property type="nucleotide sequence ID" value="NZ_SLWN01000007.1"/>
</dbReference>
<keyword evidence="3 5" id="KW-0378">Hydrolase</keyword>
<dbReference type="Proteomes" id="UP000294508">
    <property type="component" value="Unassembled WGS sequence"/>
</dbReference>
<dbReference type="PROSITE" id="PS51462">
    <property type="entry name" value="NUDIX"/>
    <property type="match status" value="1"/>
</dbReference>
<dbReference type="PRINTS" id="PR00502">
    <property type="entry name" value="NUDIXFAMILY"/>
</dbReference>
<comment type="cofactor">
    <cofactor evidence="1">
        <name>Mg(2+)</name>
        <dbReference type="ChEBI" id="CHEBI:18420"/>
    </cofactor>
</comment>
<dbReference type="Gene3D" id="3.90.79.10">
    <property type="entry name" value="Nucleoside Triphosphate Pyrophosphohydrolase"/>
    <property type="match status" value="1"/>
</dbReference>
<protein>
    <submittedName>
        <fullName evidence="7">ADP-ribose pyrophosphatase YjhB (NUDIX family)</fullName>
    </submittedName>
</protein>
<evidence type="ECO:0000313" key="7">
    <source>
        <dbReference type="EMBL" id="TCO26388.1"/>
    </source>
</evidence>
<dbReference type="InterPro" id="IPR020476">
    <property type="entry name" value="Nudix_hydrolase"/>
</dbReference>
<dbReference type="SUPFAM" id="SSF55811">
    <property type="entry name" value="Nudix"/>
    <property type="match status" value="1"/>
</dbReference>
<evidence type="ECO:0000256" key="1">
    <source>
        <dbReference type="ARBA" id="ARBA00001946"/>
    </source>
</evidence>
<dbReference type="GO" id="GO:0016787">
    <property type="term" value="F:hydrolase activity"/>
    <property type="evidence" value="ECO:0007669"/>
    <property type="project" value="UniProtKB-KW"/>
</dbReference>
<dbReference type="PANTHER" id="PTHR43046:SF12">
    <property type="entry name" value="GDP-MANNOSE MANNOSYL HYDROLASE"/>
    <property type="match status" value="1"/>
</dbReference>
<accession>A0A4V2RZH7</accession>
<keyword evidence="8" id="KW-1185">Reference proteome</keyword>
<dbReference type="EMBL" id="SLWN01000007">
    <property type="protein sequence ID" value="TCO26388.1"/>
    <property type="molecule type" value="Genomic_DNA"/>
</dbReference>
<name>A0A4V2RZH7_9ACTN</name>
<sequence>MTTLPKDLPIVERDVVRLVVRDSEDRILLFHTRELSAPELGVWWELPGGGIDEGETYLDAAVRELHEETGIIVPPEQVGSPTWRRTAAFRHRDSRHLQHEVVCEVRLEGPGPDVDEAGRFEYEKEDYFDFRWWPIAEVVASKEAFYPRNVPGLLTRFLAGEEIDEPFELWS</sequence>
<dbReference type="CDD" id="cd04685">
    <property type="entry name" value="NUDIX_Hydrolase"/>
    <property type="match status" value="1"/>
</dbReference>
<evidence type="ECO:0000256" key="4">
    <source>
        <dbReference type="ARBA" id="ARBA00022842"/>
    </source>
</evidence>
<proteinExistence type="inferred from homology"/>
<dbReference type="PANTHER" id="PTHR43046">
    <property type="entry name" value="GDP-MANNOSE MANNOSYL HYDROLASE"/>
    <property type="match status" value="1"/>
</dbReference>
<feature type="domain" description="Nudix hydrolase" evidence="6">
    <location>
        <begin position="11"/>
        <end position="155"/>
    </location>
</feature>
<organism evidence="7 8">
    <name type="scientific">Kribbella steppae</name>
    <dbReference type="NCBI Taxonomy" id="2512223"/>
    <lineage>
        <taxon>Bacteria</taxon>
        <taxon>Bacillati</taxon>
        <taxon>Actinomycetota</taxon>
        <taxon>Actinomycetes</taxon>
        <taxon>Propionibacteriales</taxon>
        <taxon>Kribbellaceae</taxon>
        <taxon>Kribbella</taxon>
    </lineage>
</organism>
<dbReference type="InterPro" id="IPR015797">
    <property type="entry name" value="NUDIX_hydrolase-like_dom_sf"/>
</dbReference>
<gene>
    <name evidence="7" type="ORF">EV652_107280</name>
</gene>
<keyword evidence="4" id="KW-0460">Magnesium</keyword>
<evidence type="ECO:0000256" key="2">
    <source>
        <dbReference type="ARBA" id="ARBA00005582"/>
    </source>
</evidence>
<comment type="caution">
    <text evidence="7">The sequence shown here is derived from an EMBL/GenBank/DDBJ whole genome shotgun (WGS) entry which is preliminary data.</text>
</comment>
<evidence type="ECO:0000259" key="6">
    <source>
        <dbReference type="PROSITE" id="PS51462"/>
    </source>
</evidence>
<evidence type="ECO:0000313" key="8">
    <source>
        <dbReference type="Proteomes" id="UP000294508"/>
    </source>
</evidence>
<evidence type="ECO:0000256" key="5">
    <source>
        <dbReference type="RuleBase" id="RU003476"/>
    </source>
</evidence>
<dbReference type="InterPro" id="IPR020084">
    <property type="entry name" value="NUDIX_hydrolase_CS"/>
</dbReference>
<dbReference type="OrthoDB" id="9804442at2"/>
<comment type="similarity">
    <text evidence="2 5">Belongs to the Nudix hydrolase family.</text>
</comment>
<reference evidence="7 8" key="1">
    <citation type="journal article" date="2015" name="Stand. Genomic Sci.">
        <title>Genomic Encyclopedia of Bacterial and Archaeal Type Strains, Phase III: the genomes of soil and plant-associated and newly described type strains.</title>
        <authorList>
            <person name="Whitman W.B."/>
            <person name="Woyke T."/>
            <person name="Klenk H.P."/>
            <person name="Zhou Y."/>
            <person name="Lilburn T.G."/>
            <person name="Beck B.J."/>
            <person name="De Vos P."/>
            <person name="Vandamme P."/>
            <person name="Eisen J.A."/>
            <person name="Garrity G."/>
            <person name="Hugenholtz P."/>
            <person name="Kyrpides N.C."/>
        </authorList>
    </citation>
    <scope>NUCLEOTIDE SEQUENCE [LARGE SCALE GENOMIC DNA]</scope>
    <source>
        <strain evidence="7 8">VKM Ac-2572</strain>
    </source>
</reference>
<dbReference type="InterPro" id="IPR000086">
    <property type="entry name" value="NUDIX_hydrolase_dom"/>
</dbReference>
<dbReference type="AlphaFoldDB" id="A0A4V2RZH7"/>
<evidence type="ECO:0000256" key="3">
    <source>
        <dbReference type="ARBA" id="ARBA00022801"/>
    </source>
</evidence>
<dbReference type="Pfam" id="PF00293">
    <property type="entry name" value="NUDIX"/>
    <property type="match status" value="1"/>
</dbReference>